<organism evidence="3">
    <name type="scientific">Bactrocera dorsalis</name>
    <name type="common">Oriental fruit fly</name>
    <name type="synonym">Dacus dorsalis</name>
    <dbReference type="NCBI Taxonomy" id="27457"/>
    <lineage>
        <taxon>Eukaryota</taxon>
        <taxon>Metazoa</taxon>
        <taxon>Ecdysozoa</taxon>
        <taxon>Arthropoda</taxon>
        <taxon>Hexapoda</taxon>
        <taxon>Insecta</taxon>
        <taxon>Pterygota</taxon>
        <taxon>Neoptera</taxon>
        <taxon>Endopterygota</taxon>
        <taxon>Diptera</taxon>
        <taxon>Brachycera</taxon>
        <taxon>Muscomorpha</taxon>
        <taxon>Tephritoidea</taxon>
        <taxon>Tephritidae</taxon>
        <taxon>Bactrocera</taxon>
        <taxon>Bactrocera</taxon>
    </lineage>
</organism>
<reference evidence="3" key="1">
    <citation type="journal article" date="2014" name="BMC Genomics">
        <title>Characterizing the developmental transcriptome of the oriental fruit fly, Bactrocera dorsalis (Diptera: Tephritidae) through comparative genomic analysis with Drosophila melanogaster utilizing modENCODE datasets.</title>
        <authorList>
            <person name="Geib S.M."/>
            <person name="Calla B."/>
            <person name="Hall B."/>
            <person name="Hou S."/>
            <person name="Manoukis N.C."/>
        </authorList>
    </citation>
    <scope>NUCLEOTIDE SEQUENCE</scope>
    <source>
        <strain evidence="3">Punador</strain>
    </source>
</reference>
<reference evidence="5" key="2">
    <citation type="submission" date="2025-05" db="UniProtKB">
        <authorList>
            <consortium name="RefSeq"/>
        </authorList>
    </citation>
    <scope>IDENTIFICATION</scope>
</reference>
<evidence type="ECO:0000259" key="2">
    <source>
        <dbReference type="PROSITE" id="PS50835"/>
    </source>
</evidence>
<protein>
    <submittedName>
        <fullName evidence="5">Butyrophilin subfamily 3 member A2</fullName>
    </submittedName>
</protein>
<accession>A0A034WI63</accession>
<dbReference type="RefSeq" id="XP_049318105.1">
    <property type="nucleotide sequence ID" value="XM_049462148.1"/>
</dbReference>
<dbReference type="InterPro" id="IPR007110">
    <property type="entry name" value="Ig-like_dom"/>
</dbReference>
<proteinExistence type="predicted"/>
<evidence type="ECO:0000313" key="3">
    <source>
        <dbReference type="EMBL" id="JAC54032.1"/>
    </source>
</evidence>
<evidence type="ECO:0000313" key="4">
    <source>
        <dbReference type="Proteomes" id="UP001652620"/>
    </source>
</evidence>
<evidence type="ECO:0000256" key="1">
    <source>
        <dbReference type="SAM" id="SignalP"/>
    </source>
</evidence>
<dbReference type="GeneID" id="105226855"/>
<gene>
    <name evidence="5" type="primary">LOC105226855</name>
</gene>
<evidence type="ECO:0000313" key="5">
    <source>
        <dbReference type="RefSeq" id="XP_049318105.1"/>
    </source>
</evidence>
<dbReference type="SUPFAM" id="SSF48726">
    <property type="entry name" value="Immunoglobulin"/>
    <property type="match status" value="2"/>
</dbReference>
<dbReference type="PANTHER" id="PTHR21261">
    <property type="entry name" value="BEAT PROTEIN"/>
    <property type="match status" value="1"/>
</dbReference>
<feature type="chain" id="PRO_5044538215" evidence="1">
    <location>
        <begin position="23"/>
        <end position="260"/>
    </location>
</feature>
<dbReference type="Gene3D" id="2.60.40.10">
    <property type="entry name" value="Immunoglobulins"/>
    <property type="match status" value="2"/>
</dbReference>
<name>A0A034WI63_BACDO</name>
<dbReference type="OMA" id="DPDAYQC"/>
<feature type="signal peptide" evidence="1">
    <location>
        <begin position="1"/>
        <end position="22"/>
    </location>
</feature>
<keyword evidence="4" id="KW-1185">Reference proteome</keyword>
<dbReference type="InterPro" id="IPR036179">
    <property type="entry name" value="Ig-like_dom_sf"/>
</dbReference>
<dbReference type="PANTHER" id="PTHR21261:SF2">
    <property type="entry name" value="GH04238P-RELATED"/>
    <property type="match status" value="1"/>
</dbReference>
<feature type="domain" description="Ig-like" evidence="2">
    <location>
        <begin position="31"/>
        <end position="128"/>
    </location>
</feature>
<dbReference type="Proteomes" id="UP001652620">
    <property type="component" value="Unplaced"/>
</dbReference>
<dbReference type="AlphaFoldDB" id="A0A034WI63"/>
<dbReference type="InterPro" id="IPR013783">
    <property type="entry name" value="Ig-like_fold"/>
</dbReference>
<dbReference type="OrthoDB" id="6478865at2759"/>
<dbReference type="PROSITE" id="PS50835">
    <property type="entry name" value="IG_LIKE"/>
    <property type="match status" value="1"/>
</dbReference>
<keyword evidence="1" id="KW-0732">Signal</keyword>
<sequence length="260" mass="29392">MNWLLVSVITVLTVALFKEVNCLVLTEIEGPSLVVIEDENVDSIPMNCHFKVEEESNSLVVKWTKDNKVVFQYIKGHGANVIPEFRGEVKSLSSDPNDEESGILLLNPTIETSGTYKCNIQTDKKTISMDKELHIIDIQNYTHTLQHKRIQNETHLECEIANVYPKPTLAIQTFNGEQIQIIASDVNLLDDGKYQASAIAVIRTEDDSTDEYQCVSMFNGLSFNLTTNIISGSMSFRRPEWSHLLLTVLIALVTYEKFSY</sequence>
<dbReference type="KEGG" id="bdr:105226855"/>
<dbReference type="EMBL" id="GAKP01004920">
    <property type="protein sequence ID" value="JAC54032.1"/>
    <property type="molecule type" value="Transcribed_RNA"/>
</dbReference>